<keyword evidence="3" id="KW-1185">Reference proteome</keyword>
<organism evidence="2 3">
    <name type="scientific">Hymenobacter caeli</name>
    <dbReference type="NCBI Taxonomy" id="2735894"/>
    <lineage>
        <taxon>Bacteria</taxon>
        <taxon>Pseudomonadati</taxon>
        <taxon>Bacteroidota</taxon>
        <taxon>Cytophagia</taxon>
        <taxon>Cytophagales</taxon>
        <taxon>Hymenobacteraceae</taxon>
        <taxon>Hymenobacter</taxon>
    </lineage>
</organism>
<keyword evidence="2" id="KW-0255">Endonuclease</keyword>
<dbReference type="Proteomes" id="UP000779507">
    <property type="component" value="Unassembled WGS sequence"/>
</dbReference>
<dbReference type="GO" id="GO:0004519">
    <property type="term" value="F:endonuclease activity"/>
    <property type="evidence" value="ECO:0007669"/>
    <property type="project" value="UniProtKB-KW"/>
</dbReference>
<proteinExistence type="predicted"/>
<dbReference type="Pfam" id="PF13391">
    <property type="entry name" value="HNH_2"/>
    <property type="match status" value="1"/>
</dbReference>
<evidence type="ECO:0000259" key="1">
    <source>
        <dbReference type="Pfam" id="PF13391"/>
    </source>
</evidence>
<protein>
    <submittedName>
        <fullName evidence="2">Restriction endonuclease</fullName>
    </submittedName>
</protein>
<reference evidence="2 3" key="1">
    <citation type="submission" date="2020-05" db="EMBL/GenBank/DDBJ databases">
        <title>Genomic Encyclopedia of Type Strains, Phase IV (KMG-V): Genome sequencing to study the core and pangenomes of soil and plant-associated prokaryotes.</title>
        <authorList>
            <person name="Whitman W."/>
        </authorList>
    </citation>
    <scope>NUCLEOTIDE SEQUENCE [LARGE SCALE GENOMIC DNA]</scope>
    <source>
        <strain evidence="2 3">9A</strain>
    </source>
</reference>
<accession>A0ABX2FML4</accession>
<sequence length="311" mass="35160">MKYYLGATDWRWYNYLSGRTPEDVNFWRPGGQTAFRVLEPGGPFLFKLKSPHNTIGGMGFFAAQSQLPLSLAWNTFQSRNGFDTLEQFRTAIQQYRGDADRNPLIGCIALTNPVFFREEDWIPAPTNWSNSIVQGKTYNTQDSVGAALWQRLEATVANYLTNVPTTSSNAFVVAEDTPQYGESVLRKVRIGQGAFRLSVTDAYAKRCAITGEKTLPVLEAAHIRPYASAGPNLTTNGLLLRSDMHKLFDEGYLTITPDFKVEVSKRIREEFDNGKEYYQYHGKDLLILPRAVNNKPSALYLEYHNSNIFQA</sequence>
<comment type="caution">
    <text evidence="2">The sequence shown here is derived from an EMBL/GenBank/DDBJ whole genome shotgun (WGS) entry which is preliminary data.</text>
</comment>
<keyword evidence="2" id="KW-0540">Nuclease</keyword>
<evidence type="ECO:0000313" key="3">
    <source>
        <dbReference type="Proteomes" id="UP000779507"/>
    </source>
</evidence>
<name>A0ABX2FML4_9BACT</name>
<dbReference type="RefSeq" id="WP_173809121.1">
    <property type="nucleotide sequence ID" value="NZ_JABSNP010000004.1"/>
</dbReference>
<dbReference type="EMBL" id="JABSNP010000004">
    <property type="protein sequence ID" value="NRT18376.1"/>
    <property type="molecule type" value="Genomic_DNA"/>
</dbReference>
<evidence type="ECO:0000313" key="2">
    <source>
        <dbReference type="EMBL" id="NRT18376.1"/>
    </source>
</evidence>
<dbReference type="InterPro" id="IPR003615">
    <property type="entry name" value="HNH_nuc"/>
</dbReference>
<keyword evidence="2" id="KW-0378">Hydrolase</keyword>
<feature type="domain" description="HNH nuclease" evidence="1">
    <location>
        <begin position="207"/>
        <end position="255"/>
    </location>
</feature>
<gene>
    <name evidence="2" type="ORF">HNP98_001193</name>
</gene>